<proteinExistence type="inferred from homology"/>
<dbReference type="InterPro" id="IPR024194">
    <property type="entry name" value="Ac/AlaTfrase_AlgI/DltB"/>
</dbReference>
<keyword evidence="6 10" id="KW-1133">Transmembrane helix</keyword>
<dbReference type="PIRSF" id="PIRSF016636">
    <property type="entry name" value="AlgI_DltB"/>
    <property type="match status" value="1"/>
</dbReference>
<keyword evidence="3 9" id="KW-1003">Cell membrane</keyword>
<evidence type="ECO:0000256" key="9">
    <source>
        <dbReference type="PIRNR" id="PIRNR016636"/>
    </source>
</evidence>
<dbReference type="PIRSF" id="PIRSF500217">
    <property type="entry name" value="AlgI"/>
    <property type="match status" value="1"/>
</dbReference>
<evidence type="ECO:0000256" key="6">
    <source>
        <dbReference type="ARBA" id="ARBA00022989"/>
    </source>
</evidence>
<feature type="transmembrane region" description="Helical" evidence="10">
    <location>
        <begin position="452"/>
        <end position="476"/>
    </location>
</feature>
<dbReference type="PANTHER" id="PTHR13285:SF23">
    <property type="entry name" value="TEICHOIC ACID D-ALANYLTRANSFERASE"/>
    <property type="match status" value="1"/>
</dbReference>
<feature type="transmembrane region" description="Helical" evidence="10">
    <location>
        <begin position="417"/>
        <end position="440"/>
    </location>
</feature>
<dbReference type="AlphaFoldDB" id="A0A7K1FMW8"/>
<evidence type="ECO:0000256" key="1">
    <source>
        <dbReference type="ARBA" id="ARBA00004651"/>
    </source>
</evidence>
<dbReference type="Proteomes" id="UP000460221">
    <property type="component" value="Unassembled WGS sequence"/>
</dbReference>
<evidence type="ECO:0000256" key="8">
    <source>
        <dbReference type="ARBA" id="ARBA00023315"/>
    </source>
</evidence>
<comment type="caution">
    <text evidence="11">The sequence shown here is derived from an EMBL/GenBank/DDBJ whole genome shotgun (WGS) entry which is preliminary data.</text>
</comment>
<keyword evidence="12" id="KW-1185">Reference proteome</keyword>
<evidence type="ECO:0000256" key="5">
    <source>
        <dbReference type="ARBA" id="ARBA00022692"/>
    </source>
</evidence>
<evidence type="ECO:0000256" key="4">
    <source>
        <dbReference type="ARBA" id="ARBA00022679"/>
    </source>
</evidence>
<sequence length="479" mass="53759">MSFVAPVFLWFFMPTVLVLYLVLPRHWRNGLISIASLFFYTWGAGPYIWLLLACMVLNFTAGIVIDSDKLADQQRRRKTLLILTLIADVAILGIWKYAGFLSQQVNSLSESLGLGSTAIISLALPIGISFFTFHHMSYVIDVYRHSRRAQKSPVQFVTYIGMFPQLIAGPIVRYHEISAQLADTDRDRLADISRGFSRFALGLSKKVIIADSVAVIADGAFATSNGDLTTTTAWIGALAYTVQIYFDFSGYSDMAIGLGLMFGFRLPENFNRPYSANSITDFWRRWHMSLSRWFRDYVYIPLGGNRKGPIRTYVNLSIIFLLTGFWHGAAWTFVVWGAYHGLLMVIERLTGLGTRDPKSVVEDVIRRVVTMLLVIVGWVFFRAVDMDQAWAFLRAMFWPVSGGRSDALIAATTNQGLVMLVIGLLVVMMPASVVMGRVIEDYKSRPAAVFRYVVLFVLAPYAAISAAAGTFSPFLYFQF</sequence>
<evidence type="ECO:0000313" key="12">
    <source>
        <dbReference type="Proteomes" id="UP000460221"/>
    </source>
</evidence>
<feature type="transmembrane region" description="Helical" evidence="10">
    <location>
        <begin position="313"/>
        <end position="339"/>
    </location>
</feature>
<name>A0A7K1FMW8_9ACTN</name>
<feature type="transmembrane region" description="Helical" evidence="10">
    <location>
        <begin position="364"/>
        <end position="384"/>
    </location>
</feature>
<keyword evidence="7 9" id="KW-0472">Membrane</keyword>
<feature type="transmembrane region" description="Helical" evidence="10">
    <location>
        <begin position="47"/>
        <end position="67"/>
    </location>
</feature>
<organism evidence="11 12">
    <name type="scientific">Nakamurella alba</name>
    <dbReference type="NCBI Taxonomy" id="2665158"/>
    <lineage>
        <taxon>Bacteria</taxon>
        <taxon>Bacillati</taxon>
        <taxon>Actinomycetota</taxon>
        <taxon>Actinomycetes</taxon>
        <taxon>Nakamurellales</taxon>
        <taxon>Nakamurellaceae</taxon>
        <taxon>Nakamurella</taxon>
    </lineage>
</organism>
<dbReference type="GO" id="GO:0005886">
    <property type="term" value="C:plasma membrane"/>
    <property type="evidence" value="ECO:0007669"/>
    <property type="project" value="UniProtKB-SubCell"/>
</dbReference>
<feature type="transmembrane region" description="Helical" evidence="10">
    <location>
        <begin position="7"/>
        <end position="27"/>
    </location>
</feature>
<reference evidence="11 12" key="1">
    <citation type="submission" date="2019-11" db="EMBL/GenBank/DDBJ databases">
        <authorList>
            <person name="Jiang L.-Q."/>
        </authorList>
    </citation>
    <scope>NUCLEOTIDE SEQUENCE [LARGE SCALE GENOMIC DNA]</scope>
    <source>
        <strain evidence="11 12">YIM 132087</strain>
    </source>
</reference>
<evidence type="ECO:0000256" key="7">
    <source>
        <dbReference type="ARBA" id="ARBA00023136"/>
    </source>
</evidence>
<evidence type="ECO:0000256" key="3">
    <source>
        <dbReference type="ARBA" id="ARBA00022475"/>
    </source>
</evidence>
<keyword evidence="4 9" id="KW-0808">Transferase</keyword>
<gene>
    <name evidence="11" type="ORF">GIS00_09220</name>
</gene>
<evidence type="ECO:0000256" key="2">
    <source>
        <dbReference type="ARBA" id="ARBA00010323"/>
    </source>
</evidence>
<comment type="subcellular location">
    <subcellularLocation>
        <location evidence="1">Cell membrane</location>
        <topology evidence="1">Multi-pass membrane protein</topology>
    </subcellularLocation>
</comment>
<dbReference type="PANTHER" id="PTHR13285">
    <property type="entry name" value="ACYLTRANSFERASE"/>
    <property type="match status" value="1"/>
</dbReference>
<dbReference type="GO" id="GO:0016746">
    <property type="term" value="F:acyltransferase activity"/>
    <property type="evidence" value="ECO:0007669"/>
    <property type="project" value="UniProtKB-KW"/>
</dbReference>
<feature type="transmembrane region" description="Helical" evidence="10">
    <location>
        <begin position="79"/>
        <end position="98"/>
    </location>
</feature>
<keyword evidence="8 9" id="KW-0012">Acyltransferase</keyword>
<evidence type="ECO:0000256" key="10">
    <source>
        <dbReference type="SAM" id="Phobius"/>
    </source>
</evidence>
<dbReference type="RefSeq" id="WP_322097764.1">
    <property type="nucleotide sequence ID" value="NZ_WLYK01000002.1"/>
</dbReference>
<dbReference type="EMBL" id="WLYK01000002">
    <property type="protein sequence ID" value="MTD14124.1"/>
    <property type="molecule type" value="Genomic_DNA"/>
</dbReference>
<keyword evidence="5 10" id="KW-0812">Transmembrane</keyword>
<dbReference type="GO" id="GO:0042121">
    <property type="term" value="P:alginic acid biosynthetic process"/>
    <property type="evidence" value="ECO:0007669"/>
    <property type="project" value="InterPro"/>
</dbReference>
<comment type="similarity">
    <text evidence="2 9">Belongs to the membrane-bound acyltransferase family.</text>
</comment>
<dbReference type="InterPro" id="IPR004299">
    <property type="entry name" value="MBOAT_fam"/>
</dbReference>
<protein>
    <submittedName>
        <fullName evidence="11">MBOAT family protein</fullName>
    </submittedName>
</protein>
<accession>A0A7K1FMW8</accession>
<dbReference type="Pfam" id="PF03062">
    <property type="entry name" value="MBOAT"/>
    <property type="match status" value="1"/>
</dbReference>
<feature type="transmembrane region" description="Helical" evidence="10">
    <location>
        <begin position="118"/>
        <end position="140"/>
    </location>
</feature>
<dbReference type="InterPro" id="IPR051085">
    <property type="entry name" value="MB_O-acyltransferase"/>
</dbReference>
<dbReference type="InterPro" id="IPR028362">
    <property type="entry name" value="AlgI"/>
</dbReference>
<evidence type="ECO:0000313" key="11">
    <source>
        <dbReference type="EMBL" id="MTD14124.1"/>
    </source>
</evidence>